<accession>A0AAD5S2Z1</accession>
<feature type="compositionally biased region" description="Gly residues" evidence="1">
    <location>
        <begin position="28"/>
        <end position="42"/>
    </location>
</feature>
<feature type="non-terminal residue" evidence="2">
    <location>
        <position position="144"/>
    </location>
</feature>
<evidence type="ECO:0000256" key="1">
    <source>
        <dbReference type="SAM" id="MobiDB-lite"/>
    </source>
</evidence>
<proteinExistence type="predicted"/>
<protein>
    <submittedName>
        <fullName evidence="2">Uncharacterized protein</fullName>
    </submittedName>
</protein>
<evidence type="ECO:0000313" key="2">
    <source>
        <dbReference type="EMBL" id="KAJ3033168.1"/>
    </source>
</evidence>
<reference evidence="2" key="1">
    <citation type="submission" date="2020-05" db="EMBL/GenBank/DDBJ databases">
        <title>Phylogenomic resolution of chytrid fungi.</title>
        <authorList>
            <person name="Stajich J.E."/>
            <person name="Amses K."/>
            <person name="Simmons R."/>
            <person name="Seto K."/>
            <person name="Myers J."/>
            <person name="Bonds A."/>
            <person name="Quandt C.A."/>
            <person name="Barry K."/>
            <person name="Liu P."/>
            <person name="Grigoriev I."/>
            <person name="Longcore J.E."/>
            <person name="James T.Y."/>
        </authorList>
    </citation>
    <scope>NUCLEOTIDE SEQUENCE</scope>
    <source>
        <strain evidence="2">JEL0318</strain>
    </source>
</reference>
<feature type="compositionally biased region" description="Basic and acidic residues" evidence="1">
    <location>
        <begin position="111"/>
        <end position="130"/>
    </location>
</feature>
<feature type="region of interest" description="Disordered" evidence="1">
    <location>
        <begin position="28"/>
        <end position="144"/>
    </location>
</feature>
<name>A0AAD5S2Z1_9FUNG</name>
<dbReference type="Proteomes" id="UP001212841">
    <property type="component" value="Unassembled WGS sequence"/>
</dbReference>
<dbReference type="EMBL" id="JADGJD010002333">
    <property type="protein sequence ID" value="KAJ3033168.1"/>
    <property type="molecule type" value="Genomic_DNA"/>
</dbReference>
<dbReference type="AlphaFoldDB" id="A0AAD5S2Z1"/>
<comment type="caution">
    <text evidence="2">The sequence shown here is derived from an EMBL/GenBank/DDBJ whole genome shotgun (WGS) entry which is preliminary data.</text>
</comment>
<sequence>SNTPTPFGDSPRGEQELGVLEAGKGVGKAVGAGGALGAGVPLGGSNPWSEEGFTKSSILEPGVASEPALESSDVVVTVSPAGDGDAGGDEDDEDGGGGGLVESKQVVDQGEAEKDGEGKEAAKVEEKKEATPAPPHPLWDPLVG</sequence>
<organism evidence="2 3">
    <name type="scientific">Rhizophlyctis rosea</name>
    <dbReference type="NCBI Taxonomy" id="64517"/>
    <lineage>
        <taxon>Eukaryota</taxon>
        <taxon>Fungi</taxon>
        <taxon>Fungi incertae sedis</taxon>
        <taxon>Chytridiomycota</taxon>
        <taxon>Chytridiomycota incertae sedis</taxon>
        <taxon>Chytridiomycetes</taxon>
        <taxon>Rhizophlyctidales</taxon>
        <taxon>Rhizophlyctidaceae</taxon>
        <taxon>Rhizophlyctis</taxon>
    </lineage>
</organism>
<gene>
    <name evidence="2" type="ORF">HK097_004956</name>
</gene>
<evidence type="ECO:0000313" key="3">
    <source>
        <dbReference type="Proteomes" id="UP001212841"/>
    </source>
</evidence>
<keyword evidence="3" id="KW-1185">Reference proteome</keyword>
<feature type="compositionally biased region" description="Acidic residues" evidence="1">
    <location>
        <begin position="86"/>
        <end position="95"/>
    </location>
</feature>